<dbReference type="SUPFAM" id="SSF56784">
    <property type="entry name" value="HAD-like"/>
    <property type="match status" value="1"/>
</dbReference>
<reference evidence="5" key="1">
    <citation type="submission" date="2022-04" db="EMBL/GenBank/DDBJ databases">
        <title>Whole genome sequence of Sphaerotilus sp. FB-5.</title>
        <authorList>
            <person name="Takeda M."/>
            <person name="Narihara S."/>
            <person name="Akimoto M."/>
            <person name="Akimoto R."/>
            <person name="Nishiyashiki S."/>
            <person name="Murakami T."/>
        </authorList>
    </citation>
    <scope>NUCLEOTIDE SEQUENCE</scope>
    <source>
        <strain evidence="5">FB-5</strain>
    </source>
</reference>
<proteinExistence type="inferred from homology"/>
<accession>A0ABM7YT57</accession>
<evidence type="ECO:0000256" key="3">
    <source>
        <dbReference type="ARBA" id="ARBA00006171"/>
    </source>
</evidence>
<dbReference type="RefSeq" id="WP_251970991.1">
    <property type="nucleotide sequence ID" value="NZ_AP025730.1"/>
</dbReference>
<dbReference type="InterPro" id="IPR050155">
    <property type="entry name" value="HAD-like_hydrolase_sf"/>
</dbReference>
<comment type="pathway">
    <text evidence="2">Organic acid metabolism; glycolate biosynthesis; glycolate from 2-phosphoglycolate: step 1/1.</text>
</comment>
<dbReference type="NCBIfam" id="TIGR01509">
    <property type="entry name" value="HAD-SF-IA-v3"/>
    <property type="match status" value="1"/>
</dbReference>
<evidence type="ECO:0000313" key="5">
    <source>
        <dbReference type="EMBL" id="BDI07831.1"/>
    </source>
</evidence>
<dbReference type="Proteomes" id="UP001057498">
    <property type="component" value="Chromosome"/>
</dbReference>
<dbReference type="SFLD" id="SFLDS00003">
    <property type="entry name" value="Haloacid_Dehalogenase"/>
    <property type="match status" value="1"/>
</dbReference>
<comment type="catalytic activity">
    <reaction evidence="1">
        <text>2-phosphoglycolate + H2O = glycolate + phosphate</text>
        <dbReference type="Rhea" id="RHEA:14369"/>
        <dbReference type="ChEBI" id="CHEBI:15377"/>
        <dbReference type="ChEBI" id="CHEBI:29805"/>
        <dbReference type="ChEBI" id="CHEBI:43474"/>
        <dbReference type="ChEBI" id="CHEBI:58033"/>
        <dbReference type="EC" id="3.1.3.18"/>
    </reaction>
</comment>
<evidence type="ECO:0000313" key="6">
    <source>
        <dbReference type="Proteomes" id="UP001057498"/>
    </source>
</evidence>
<gene>
    <name evidence="5" type="primary">gph</name>
    <name evidence="5" type="ORF">CATMQ487_48010</name>
</gene>
<dbReference type="Pfam" id="PF00702">
    <property type="entry name" value="Hydrolase"/>
    <property type="match status" value="1"/>
</dbReference>
<evidence type="ECO:0000256" key="1">
    <source>
        <dbReference type="ARBA" id="ARBA00000830"/>
    </source>
</evidence>
<dbReference type="PANTHER" id="PTHR43434">
    <property type="entry name" value="PHOSPHOGLYCOLATE PHOSPHATASE"/>
    <property type="match status" value="1"/>
</dbReference>
<sequence length="239" mass="25268">MRYSVISFDLDGTLVDTGAEIAIAVNRTLAEFGLPRQPDALILGFVGAGTRTTLQRTLDHLCERDSVCVNERCRAAMGPRLDAIYGAVAGSSARAYPGCQAALRALRLGGVKLACLTNKEHRHAVKVLQGTGLLEAFDYVVGGDLLPQPKPHPQALRHVLAVLGGEPQRAAHVGDSATDVETARAAGAEAWFVPWGYPGGRADAGRDADRHFTGLPEIADFVLSANRSHADTAPARLAA</sequence>
<dbReference type="PANTHER" id="PTHR43434:SF1">
    <property type="entry name" value="PHOSPHOGLYCOLATE PHOSPHATASE"/>
    <property type="match status" value="1"/>
</dbReference>
<name>A0ABM7YT57_9BURK</name>
<dbReference type="NCBIfam" id="TIGR01549">
    <property type="entry name" value="HAD-SF-IA-v1"/>
    <property type="match status" value="1"/>
</dbReference>
<organism evidence="5 6">
    <name type="scientific">Sphaerotilus microaerophilus</name>
    <dbReference type="NCBI Taxonomy" id="2914710"/>
    <lineage>
        <taxon>Bacteria</taxon>
        <taxon>Pseudomonadati</taxon>
        <taxon>Pseudomonadota</taxon>
        <taxon>Betaproteobacteria</taxon>
        <taxon>Burkholderiales</taxon>
        <taxon>Sphaerotilaceae</taxon>
        <taxon>Sphaerotilus</taxon>
    </lineage>
</organism>
<dbReference type="InterPro" id="IPR023198">
    <property type="entry name" value="PGP-like_dom2"/>
</dbReference>
<protein>
    <recommendedName>
        <fullName evidence="4">phosphoglycolate phosphatase</fullName>
        <ecNumber evidence="4">3.1.3.18</ecNumber>
    </recommendedName>
</protein>
<dbReference type="Gene3D" id="3.40.50.1000">
    <property type="entry name" value="HAD superfamily/HAD-like"/>
    <property type="match status" value="1"/>
</dbReference>
<evidence type="ECO:0000256" key="4">
    <source>
        <dbReference type="ARBA" id="ARBA00013078"/>
    </source>
</evidence>
<dbReference type="PRINTS" id="PR00413">
    <property type="entry name" value="HADHALOGNASE"/>
</dbReference>
<dbReference type="InterPro" id="IPR036412">
    <property type="entry name" value="HAD-like_sf"/>
</dbReference>
<dbReference type="Gene3D" id="1.10.150.240">
    <property type="entry name" value="Putative phosphatase, domain 2"/>
    <property type="match status" value="1"/>
</dbReference>
<comment type="similarity">
    <text evidence="3">Belongs to the HAD-like hydrolase superfamily. CbbY/CbbZ/Gph/YieH family.</text>
</comment>
<dbReference type="SFLD" id="SFLDG01129">
    <property type="entry name" value="C1.5:_HAD__Beta-PGM__Phosphata"/>
    <property type="match status" value="1"/>
</dbReference>
<keyword evidence="6" id="KW-1185">Reference proteome</keyword>
<dbReference type="EMBL" id="AP025730">
    <property type="protein sequence ID" value="BDI07831.1"/>
    <property type="molecule type" value="Genomic_DNA"/>
</dbReference>
<dbReference type="EC" id="3.1.3.18" evidence="4"/>
<dbReference type="InterPro" id="IPR006439">
    <property type="entry name" value="HAD-SF_hydro_IA"/>
</dbReference>
<evidence type="ECO:0000256" key="2">
    <source>
        <dbReference type="ARBA" id="ARBA00004818"/>
    </source>
</evidence>
<dbReference type="InterPro" id="IPR023214">
    <property type="entry name" value="HAD_sf"/>
</dbReference>